<evidence type="ECO:0000256" key="6">
    <source>
        <dbReference type="ARBA" id="ARBA00022989"/>
    </source>
</evidence>
<dbReference type="InParanoid" id="W5LNP0"/>
<reference evidence="16" key="3">
    <citation type="submission" date="2025-08" db="UniProtKB">
        <authorList>
            <consortium name="Ensembl"/>
        </authorList>
    </citation>
    <scope>IDENTIFICATION</scope>
</reference>
<dbReference type="InterPro" id="IPR036179">
    <property type="entry name" value="Ig-like_dom_sf"/>
</dbReference>
<dbReference type="InterPro" id="IPR003597">
    <property type="entry name" value="Ig_C1-set"/>
</dbReference>
<feature type="chain" id="PRO_5045624787" description="Ig-like domain-containing protein" evidence="14">
    <location>
        <begin position="21"/>
        <end position="253"/>
    </location>
</feature>
<evidence type="ECO:0000313" key="17">
    <source>
        <dbReference type="Proteomes" id="UP000018467"/>
    </source>
</evidence>
<evidence type="ECO:0000256" key="13">
    <source>
        <dbReference type="SAM" id="Phobius"/>
    </source>
</evidence>
<accession>W5LNP0</accession>
<dbReference type="InterPro" id="IPR001003">
    <property type="entry name" value="MHC_II_a_N"/>
</dbReference>
<evidence type="ECO:0000256" key="7">
    <source>
        <dbReference type="ARBA" id="ARBA00023130"/>
    </source>
</evidence>
<dbReference type="Gene3D" id="2.60.40.10">
    <property type="entry name" value="Immunoglobulins"/>
    <property type="match status" value="1"/>
</dbReference>
<evidence type="ECO:0000256" key="1">
    <source>
        <dbReference type="ARBA" id="ARBA00004479"/>
    </source>
</evidence>
<keyword evidence="5" id="KW-0391">Immunity</keyword>
<evidence type="ECO:0000256" key="14">
    <source>
        <dbReference type="SAM" id="SignalP"/>
    </source>
</evidence>
<dbReference type="Ensembl" id="ENSAMXT00000021452.2">
    <property type="protein sequence ID" value="ENSAMXP00000021452.2"/>
    <property type="gene ID" value="ENSAMXG00000020836.2"/>
</dbReference>
<dbReference type="PANTHER" id="PTHR19944">
    <property type="entry name" value="MHC CLASS II-RELATED"/>
    <property type="match status" value="1"/>
</dbReference>
<dbReference type="Proteomes" id="UP000018467">
    <property type="component" value="Unassembled WGS sequence"/>
</dbReference>
<reference evidence="17" key="1">
    <citation type="submission" date="2013-03" db="EMBL/GenBank/DDBJ databases">
        <authorList>
            <person name="Jeffery W."/>
            <person name="Warren W."/>
            <person name="Wilson R.K."/>
        </authorList>
    </citation>
    <scope>NUCLEOTIDE SEQUENCE</scope>
    <source>
        <strain evidence="17">female</strain>
    </source>
</reference>
<dbReference type="GO" id="GO:0002250">
    <property type="term" value="P:adaptive immune response"/>
    <property type="evidence" value="ECO:0007669"/>
    <property type="project" value="UniProtKB-KW"/>
</dbReference>
<sequence length="253" mass="29008">MNIIYFFLLLLLIFNDNVIFHVCKIFISTSFPVVHEYYVFDWCSETDGGVVWMIDGEEEYHADFKDGRGVVSLPKFATLNYTIIPAAYEQSIQELQICRYNLKYSVLELNKKSKLLFIFLDAPRITMYPKNDEQLGVVNELICLVTEFYPPSLRISWTKNNENVTEDVYMSQYYPNEDYTFTLFSSISIVPEQGDIYSCTVEHIALQQPQTRIWESEIDPPEDGPLVFCGVGVAVGLLGIATGSFFFVKGSHS</sequence>
<dbReference type="GeneTree" id="ENSGT00940000161847"/>
<dbReference type="InterPro" id="IPR011162">
    <property type="entry name" value="MHC_I/II-like_Ag-recog"/>
</dbReference>
<keyword evidence="17" id="KW-1185">Reference proteome</keyword>
<dbReference type="Gene3D" id="3.10.320.10">
    <property type="entry name" value="Class II Histocompatibility Antigen, M Beta Chain, Chain B, domain 1"/>
    <property type="match status" value="1"/>
</dbReference>
<dbReference type="PROSITE" id="PS00290">
    <property type="entry name" value="IG_MHC"/>
    <property type="match status" value="1"/>
</dbReference>
<evidence type="ECO:0000256" key="12">
    <source>
        <dbReference type="ARBA" id="ARBA00023319"/>
    </source>
</evidence>
<evidence type="ECO:0000256" key="10">
    <source>
        <dbReference type="ARBA" id="ARBA00023180"/>
    </source>
</evidence>
<organism evidence="16 17">
    <name type="scientific">Astyanax mexicanus</name>
    <name type="common">Blind cave fish</name>
    <name type="synonym">Astyanax fasciatus mexicanus</name>
    <dbReference type="NCBI Taxonomy" id="7994"/>
    <lineage>
        <taxon>Eukaryota</taxon>
        <taxon>Metazoa</taxon>
        <taxon>Chordata</taxon>
        <taxon>Craniata</taxon>
        <taxon>Vertebrata</taxon>
        <taxon>Euteleostomi</taxon>
        <taxon>Actinopterygii</taxon>
        <taxon>Neopterygii</taxon>
        <taxon>Teleostei</taxon>
        <taxon>Ostariophysi</taxon>
        <taxon>Characiformes</taxon>
        <taxon>Characoidei</taxon>
        <taxon>Acestrorhamphidae</taxon>
        <taxon>Acestrorhamphinae</taxon>
        <taxon>Astyanax</taxon>
    </lineage>
</organism>
<keyword evidence="4 14" id="KW-0732">Signal</keyword>
<evidence type="ECO:0000256" key="3">
    <source>
        <dbReference type="ARBA" id="ARBA00022692"/>
    </source>
</evidence>
<evidence type="ECO:0000256" key="4">
    <source>
        <dbReference type="ARBA" id="ARBA00022729"/>
    </source>
</evidence>
<evidence type="ECO:0000256" key="2">
    <source>
        <dbReference type="ARBA" id="ARBA00007394"/>
    </source>
</evidence>
<dbReference type="Pfam" id="PF07654">
    <property type="entry name" value="C1-set"/>
    <property type="match status" value="1"/>
</dbReference>
<keyword evidence="6 13" id="KW-1133">Transmembrane helix</keyword>
<evidence type="ECO:0000256" key="11">
    <source>
        <dbReference type="ARBA" id="ARBA00023182"/>
    </source>
</evidence>
<keyword evidence="7" id="KW-1064">Adaptive immunity</keyword>
<dbReference type="Pfam" id="PF00993">
    <property type="entry name" value="MHC_II_alpha"/>
    <property type="match status" value="1"/>
</dbReference>
<reference evidence="17" key="2">
    <citation type="journal article" date="2014" name="Nat. Commun.">
        <title>The cavefish genome reveals candidate genes for eye loss.</title>
        <authorList>
            <person name="McGaugh S.E."/>
            <person name="Gross J.B."/>
            <person name="Aken B."/>
            <person name="Blin M."/>
            <person name="Borowsky R."/>
            <person name="Chalopin D."/>
            <person name="Hinaux H."/>
            <person name="Jeffery W.R."/>
            <person name="Keene A."/>
            <person name="Ma L."/>
            <person name="Minx P."/>
            <person name="Murphy D."/>
            <person name="O'Quin K.E."/>
            <person name="Retaux S."/>
            <person name="Rohner N."/>
            <person name="Searle S.M."/>
            <person name="Stahl B.A."/>
            <person name="Tabin C."/>
            <person name="Volff J.N."/>
            <person name="Yoshizawa M."/>
            <person name="Warren W.C."/>
        </authorList>
    </citation>
    <scope>NUCLEOTIDE SEQUENCE [LARGE SCALE GENOMIC DNA]</scope>
    <source>
        <strain evidence="17">female</strain>
    </source>
</reference>
<dbReference type="SMART" id="SM00407">
    <property type="entry name" value="IGc1"/>
    <property type="match status" value="1"/>
</dbReference>
<dbReference type="InterPro" id="IPR014745">
    <property type="entry name" value="MHC_II_a/b_N"/>
</dbReference>
<dbReference type="SUPFAM" id="SSF54452">
    <property type="entry name" value="MHC antigen-recognition domain"/>
    <property type="match status" value="1"/>
</dbReference>
<dbReference type="AlphaFoldDB" id="W5LNP0"/>
<dbReference type="InterPro" id="IPR007110">
    <property type="entry name" value="Ig-like_dom"/>
</dbReference>
<evidence type="ECO:0000313" key="16">
    <source>
        <dbReference type="Ensembl" id="ENSAMXP00000021452.2"/>
    </source>
</evidence>
<dbReference type="STRING" id="7994.ENSAMXP00000021452"/>
<evidence type="ECO:0000256" key="8">
    <source>
        <dbReference type="ARBA" id="ARBA00023136"/>
    </source>
</evidence>
<keyword evidence="12" id="KW-0393">Immunoglobulin domain</keyword>
<reference evidence="16" key="4">
    <citation type="submission" date="2025-09" db="UniProtKB">
        <authorList>
            <consortium name="Ensembl"/>
        </authorList>
    </citation>
    <scope>IDENTIFICATION</scope>
</reference>
<dbReference type="SUPFAM" id="SSF48726">
    <property type="entry name" value="Immunoglobulin"/>
    <property type="match status" value="1"/>
</dbReference>
<dbReference type="GO" id="GO:0042613">
    <property type="term" value="C:MHC class II protein complex"/>
    <property type="evidence" value="ECO:0007669"/>
    <property type="project" value="UniProtKB-KW"/>
</dbReference>
<keyword evidence="3 13" id="KW-0812">Transmembrane</keyword>
<dbReference type="SMART" id="SM00920">
    <property type="entry name" value="MHC_II_alpha"/>
    <property type="match status" value="1"/>
</dbReference>
<protein>
    <recommendedName>
        <fullName evidence="15">Ig-like domain-containing protein</fullName>
    </recommendedName>
</protein>
<evidence type="ECO:0000259" key="15">
    <source>
        <dbReference type="PROSITE" id="PS50835"/>
    </source>
</evidence>
<keyword evidence="10" id="KW-0325">Glycoprotein</keyword>
<dbReference type="InterPro" id="IPR003006">
    <property type="entry name" value="Ig/MHC_CS"/>
</dbReference>
<keyword evidence="9" id="KW-1015">Disulfide bond</keyword>
<dbReference type="HOGENOM" id="CLU_069380_3_0_1"/>
<evidence type="ECO:0000256" key="9">
    <source>
        <dbReference type="ARBA" id="ARBA00023157"/>
    </source>
</evidence>
<dbReference type="eggNOG" id="ENOG502RXYJ">
    <property type="taxonomic scope" value="Eukaryota"/>
</dbReference>
<dbReference type="GO" id="GO:0002504">
    <property type="term" value="P:antigen processing and presentation of peptide or polysaccharide antigen via MHC class II"/>
    <property type="evidence" value="ECO:0007669"/>
    <property type="project" value="UniProtKB-KW"/>
</dbReference>
<comment type="subcellular location">
    <subcellularLocation>
        <location evidence="1">Membrane</location>
        <topology evidence="1">Single-pass type I membrane protein</topology>
    </subcellularLocation>
</comment>
<evidence type="ECO:0000256" key="5">
    <source>
        <dbReference type="ARBA" id="ARBA00022859"/>
    </source>
</evidence>
<feature type="transmembrane region" description="Helical" evidence="13">
    <location>
        <begin position="225"/>
        <end position="248"/>
    </location>
</feature>
<comment type="similarity">
    <text evidence="2">Belongs to the MHC class II family.</text>
</comment>
<dbReference type="PROSITE" id="PS50835">
    <property type="entry name" value="IG_LIKE"/>
    <property type="match status" value="1"/>
</dbReference>
<name>W5LNP0_ASTMX</name>
<proteinExistence type="inferred from homology"/>
<keyword evidence="8 13" id="KW-0472">Membrane</keyword>
<dbReference type="InterPro" id="IPR013783">
    <property type="entry name" value="Ig-like_fold"/>
</dbReference>
<feature type="signal peptide" evidence="14">
    <location>
        <begin position="1"/>
        <end position="20"/>
    </location>
</feature>
<dbReference type="Bgee" id="ENSAMXG00000020836">
    <property type="expression patterns" value="Expressed in pharyngeal gill and 2 other cell types or tissues"/>
</dbReference>
<dbReference type="InterPro" id="IPR050160">
    <property type="entry name" value="MHC/Immunoglobulin"/>
</dbReference>
<dbReference type="PANTHER" id="PTHR19944:SF86">
    <property type="entry name" value="HLA CLASS II HISTOCOMPATIBILITY ANTIGEN, DR ALPHA CHAIN"/>
    <property type="match status" value="1"/>
</dbReference>
<feature type="domain" description="Ig-like" evidence="15">
    <location>
        <begin position="123"/>
        <end position="203"/>
    </location>
</feature>
<keyword evidence="11" id="KW-0491">MHC II</keyword>